<feature type="compositionally biased region" description="Low complexity" evidence="1">
    <location>
        <begin position="538"/>
        <end position="558"/>
    </location>
</feature>
<feature type="compositionally biased region" description="Low complexity" evidence="1">
    <location>
        <begin position="583"/>
        <end position="595"/>
    </location>
</feature>
<evidence type="ECO:0000313" key="2">
    <source>
        <dbReference type="EMBL" id="MCP2332936.1"/>
    </source>
</evidence>
<gene>
    <name evidence="2" type="ORF">G443_003206</name>
</gene>
<feature type="region of interest" description="Disordered" evidence="1">
    <location>
        <begin position="492"/>
        <end position="595"/>
    </location>
</feature>
<dbReference type="Proteomes" id="UP000791080">
    <property type="component" value="Unassembled WGS sequence"/>
</dbReference>
<organism evidence="2 3">
    <name type="scientific">Actinoalloteichus caeruleus DSM 43889</name>
    <dbReference type="NCBI Taxonomy" id="1120930"/>
    <lineage>
        <taxon>Bacteria</taxon>
        <taxon>Bacillati</taxon>
        <taxon>Actinomycetota</taxon>
        <taxon>Actinomycetes</taxon>
        <taxon>Pseudonocardiales</taxon>
        <taxon>Pseudonocardiaceae</taxon>
        <taxon>Actinoalloteichus</taxon>
        <taxon>Actinoalloteichus cyanogriseus</taxon>
    </lineage>
</organism>
<feature type="region of interest" description="Disordered" evidence="1">
    <location>
        <begin position="1"/>
        <end position="29"/>
    </location>
</feature>
<evidence type="ECO:0000313" key="3">
    <source>
        <dbReference type="Proteomes" id="UP000791080"/>
    </source>
</evidence>
<accession>A0ABT1JMK0</accession>
<feature type="compositionally biased region" description="Polar residues" evidence="1">
    <location>
        <begin position="561"/>
        <end position="571"/>
    </location>
</feature>
<feature type="region of interest" description="Disordered" evidence="1">
    <location>
        <begin position="229"/>
        <end position="252"/>
    </location>
</feature>
<sequence>MTQGGTRVVTPEPATRAPETGTPPTPADPDLAFIEGLLREGGYGLAVERRNGNVVLTGVGTGTGVRLPDPADRAAVLRQLTRLRRTRRRRTRNWVERATVELETGGRPELWHVPDLPGGGGGDGARTLRLDGTGWSRLDRLPVDHDLPRNLADLAAEKIDFFRGDDGGLVLPPRGLVVPLPTRPGTVVVARPPAPGARRDGDRGPNWEVELEADPGALVSDGGPVIAPPRTRPDSGADVPAPRAAGSTSGFGGRAALGRLNGWRSLNAVVESDPFLRLHCATQPALAALAEGDTGRALLIRSPEPVPAHPRYPVGTVAVTLDALTRPSPPSGRPLLRTVIEAREEHWEGELDNFTEYLVRPLTSIVTVLLDHHRLLVAGPHERTVAAELSPELRLTGRVVLRDPVTPLPAGEGPVRVASAMRALHRTLGQLATAFLRVGGWPERGVDEVREAVAETVAEEFRRLDPTTADLLNCEHPLLRFVRVDRRTDVDGRRAAPERGGTRPGRRSRCCRTPGHWPGWTSGRCAEVGCSPTTPSPWTRSRAGSWSTSSSRTPTGRPNARWTTPTSTSVTGCAGSGRRSGRWRWSTTSSRGSSS</sequence>
<reference evidence="2 3" key="1">
    <citation type="submission" date="2022-06" db="EMBL/GenBank/DDBJ databases">
        <title>Genomic Encyclopedia of Type Strains, Phase I: the one thousand microbial genomes (KMG-I) project.</title>
        <authorList>
            <person name="Kyrpides N."/>
        </authorList>
    </citation>
    <scope>NUCLEOTIDE SEQUENCE [LARGE SCALE GENOMIC DNA]</scope>
    <source>
        <strain evidence="2 3">DSM 43889</strain>
    </source>
</reference>
<keyword evidence="3" id="KW-1185">Reference proteome</keyword>
<proteinExistence type="predicted"/>
<comment type="caution">
    <text evidence="2">The sequence shown here is derived from an EMBL/GenBank/DDBJ whole genome shotgun (WGS) entry which is preliminary data.</text>
</comment>
<name>A0ABT1JMK0_ACTCY</name>
<dbReference type="EMBL" id="AUBJ02000001">
    <property type="protein sequence ID" value="MCP2332936.1"/>
    <property type="molecule type" value="Genomic_DNA"/>
</dbReference>
<protein>
    <submittedName>
        <fullName evidence="2">Uncharacterized protein</fullName>
    </submittedName>
</protein>
<evidence type="ECO:0000256" key="1">
    <source>
        <dbReference type="SAM" id="MobiDB-lite"/>
    </source>
</evidence>
<feature type="compositionally biased region" description="Basic and acidic residues" evidence="1">
    <location>
        <begin position="492"/>
        <end position="501"/>
    </location>
</feature>